<dbReference type="Gene3D" id="3.40.50.11190">
    <property type="match status" value="1"/>
</dbReference>
<keyword evidence="2" id="KW-1185">Reference proteome</keyword>
<dbReference type="Gene3D" id="3.40.50.2000">
    <property type="entry name" value="Glycogen Phosphorylase B"/>
    <property type="match status" value="1"/>
</dbReference>
<name>A0A7Y0DT20_9GAMM</name>
<comment type="caution">
    <text evidence="1">The sequence shown here is derived from an EMBL/GenBank/DDBJ whole genome shotgun (WGS) entry which is preliminary data.</text>
</comment>
<dbReference type="AlphaFoldDB" id="A0A7Y0DT20"/>
<dbReference type="RefSeq" id="WP_169019245.1">
    <property type="nucleotide sequence ID" value="NZ_JABBMT010000005.1"/>
</dbReference>
<dbReference type="EMBL" id="JABBMT010000005">
    <property type="protein sequence ID" value="NMM40171.1"/>
    <property type="molecule type" value="Genomic_DNA"/>
</dbReference>
<reference evidence="1" key="1">
    <citation type="submission" date="2020-04" db="EMBL/GenBank/DDBJ databases">
        <title>Genome Sequencing for Pseudoaltermonas arctica.</title>
        <authorList>
            <person name="Elkins N.S."/>
        </authorList>
    </citation>
    <scope>NUCLEOTIDE SEQUENCE [LARGE SCALE GENOMIC DNA]</scope>
    <source>
        <strain evidence="1">NEC-BIFX-2020_0012</strain>
    </source>
</reference>
<organism evidence="1 2">
    <name type="scientific">Pseudoalteromonas arctica</name>
    <dbReference type="NCBI Taxonomy" id="394751"/>
    <lineage>
        <taxon>Bacteria</taxon>
        <taxon>Pseudomonadati</taxon>
        <taxon>Pseudomonadota</taxon>
        <taxon>Gammaproteobacteria</taxon>
        <taxon>Alteromonadales</taxon>
        <taxon>Pseudoalteromonadaceae</taxon>
        <taxon>Pseudoalteromonas</taxon>
    </lineage>
</organism>
<protein>
    <submittedName>
        <fullName evidence="1">Uncharacterized protein</fullName>
    </submittedName>
</protein>
<dbReference type="Proteomes" id="UP000570493">
    <property type="component" value="Unassembled WGS sequence"/>
</dbReference>
<proteinExistence type="predicted"/>
<evidence type="ECO:0000313" key="2">
    <source>
        <dbReference type="Proteomes" id="UP000570493"/>
    </source>
</evidence>
<gene>
    <name evidence="1" type="ORF">HHO47_04740</name>
</gene>
<sequence length="527" mass="60550">MFAIRITNKQDNGIGHLMRMKHLASALKQHQLGVHIILDDLCQFSQTLYADFKVADVHWQNYEEDALLTINYMHQNSLSHLIVDSYTLPHEYEQLIKKSGFTLTVIDDNERQHTCDFLIDYKWVGPNTKSRYESLVPTDCVRLLGPNYCILDPTYRTVEKHSSESDLPVRVLFSLGGGGDLFILKRIFDGLPRAIQANVLFDIVVGPYATNKDTMYAIGQEFPNINILENVTCLKEYYERASLFVGALGTSFYECAATKTPAITFSLEDNQTNDIDILEWLGHYLHINDVSIDDFLRLGELIDIALSQLPRLQLLVAKRKVSVDGEGARRIAKALVGEKISTNCFAIAEQHCEVKTELTDNLVVCQVDDTHINSYLSARNLPSNSVRMTVQNAIKPLEHYLWWFNQSRFNFVITEREGSRQSQSLYIWHNLYKDKYLYGGWFSCNQDLSLPIAMIALQWQLEFCKASHPNAIWLAVIHKDNKFVNLLNRYMGFVAIPIHSKEYKVTQQLFPLADEKFNFVMWDPNAQ</sequence>
<dbReference type="SUPFAM" id="SSF53756">
    <property type="entry name" value="UDP-Glycosyltransferase/glycogen phosphorylase"/>
    <property type="match status" value="1"/>
</dbReference>
<evidence type="ECO:0000313" key="1">
    <source>
        <dbReference type="EMBL" id="NMM40171.1"/>
    </source>
</evidence>
<accession>A0A7Y0DT20</accession>